<comment type="caution">
    <text evidence="1">The sequence shown here is derived from an EMBL/GenBank/DDBJ whole genome shotgun (WGS) entry which is preliminary data.</text>
</comment>
<reference evidence="1 2" key="1">
    <citation type="journal article" date="2018" name="Proc. Natl. Acad. Sci. U.S.A.">
        <title>Draft genome sequence of Camellia sinensis var. sinensis provides insights into the evolution of the tea genome and tea quality.</title>
        <authorList>
            <person name="Wei C."/>
            <person name="Yang H."/>
            <person name="Wang S."/>
            <person name="Zhao J."/>
            <person name="Liu C."/>
            <person name="Gao L."/>
            <person name="Xia E."/>
            <person name="Lu Y."/>
            <person name="Tai Y."/>
            <person name="She G."/>
            <person name="Sun J."/>
            <person name="Cao H."/>
            <person name="Tong W."/>
            <person name="Gao Q."/>
            <person name="Li Y."/>
            <person name="Deng W."/>
            <person name="Jiang X."/>
            <person name="Wang W."/>
            <person name="Chen Q."/>
            <person name="Zhang S."/>
            <person name="Li H."/>
            <person name="Wu J."/>
            <person name="Wang P."/>
            <person name="Li P."/>
            <person name="Shi C."/>
            <person name="Zheng F."/>
            <person name="Jian J."/>
            <person name="Huang B."/>
            <person name="Shan D."/>
            <person name="Shi M."/>
            <person name="Fang C."/>
            <person name="Yue Y."/>
            <person name="Li F."/>
            <person name="Li D."/>
            <person name="Wei S."/>
            <person name="Han B."/>
            <person name="Jiang C."/>
            <person name="Yin Y."/>
            <person name="Xia T."/>
            <person name="Zhang Z."/>
            <person name="Bennetzen J.L."/>
            <person name="Zhao S."/>
            <person name="Wan X."/>
        </authorList>
    </citation>
    <scope>NUCLEOTIDE SEQUENCE [LARGE SCALE GENOMIC DNA]</scope>
    <source>
        <strain evidence="2">cv. Shuchazao</strain>
        <tissue evidence="1">Leaf</tissue>
    </source>
</reference>
<dbReference type="EMBL" id="SDRB02010708">
    <property type="protein sequence ID" value="THG04805.1"/>
    <property type="molecule type" value="Genomic_DNA"/>
</dbReference>
<gene>
    <name evidence="1" type="ORF">TEA_021836</name>
</gene>
<name>A0A4S4DPA6_CAMSN</name>
<accession>A0A4S4DPA6</accession>
<protein>
    <submittedName>
        <fullName evidence="1">Uncharacterized protein</fullName>
    </submittedName>
</protein>
<dbReference type="AlphaFoldDB" id="A0A4S4DPA6"/>
<sequence length="324" mass="36438">MMKERGKSLDTHNFSDFNYSSASDFPCKKHPSSSSIGICPHCLKDRLVRLVCSDCGEQRLSSCSCSEPSSYRNSSAAAEPGSVGRISFLIENERTETEHSLKRSSSSCVGINKKRNSGLWRMVRLFRKKREKGNGERSDEKSEMWVFDYMGVSRSRSLCSFRGGNFHDLDDQSSEFAFSSAKVSDFNGGPVMGSERVSGFSETESRKSGAKKGFFPVKESDFSGVDESGFIDLKLDLSSESKTDYSVMRTSTDLPVSVSDLGSMRSGNFMGHHECGNSCRITVNDTGIKKDKRGHKVWRWIFRHHPNWRNSSNKKDENQEIKPW</sequence>
<dbReference type="PANTHER" id="PTHR34197">
    <property type="entry name" value="OS04G0591300 PROTEIN"/>
    <property type="match status" value="1"/>
</dbReference>
<keyword evidence="2" id="KW-1185">Reference proteome</keyword>
<dbReference type="Proteomes" id="UP000306102">
    <property type="component" value="Unassembled WGS sequence"/>
</dbReference>
<evidence type="ECO:0000313" key="1">
    <source>
        <dbReference type="EMBL" id="THG04805.1"/>
    </source>
</evidence>
<dbReference type="PANTHER" id="PTHR34197:SF3">
    <property type="entry name" value="DUF740 FAMILY PROTEIN"/>
    <property type="match status" value="1"/>
</dbReference>
<proteinExistence type="predicted"/>
<organism evidence="1 2">
    <name type="scientific">Camellia sinensis var. sinensis</name>
    <name type="common">China tea</name>
    <dbReference type="NCBI Taxonomy" id="542762"/>
    <lineage>
        <taxon>Eukaryota</taxon>
        <taxon>Viridiplantae</taxon>
        <taxon>Streptophyta</taxon>
        <taxon>Embryophyta</taxon>
        <taxon>Tracheophyta</taxon>
        <taxon>Spermatophyta</taxon>
        <taxon>Magnoliopsida</taxon>
        <taxon>eudicotyledons</taxon>
        <taxon>Gunneridae</taxon>
        <taxon>Pentapetalae</taxon>
        <taxon>asterids</taxon>
        <taxon>Ericales</taxon>
        <taxon>Theaceae</taxon>
        <taxon>Camellia</taxon>
    </lineage>
</organism>
<evidence type="ECO:0000313" key="2">
    <source>
        <dbReference type="Proteomes" id="UP000306102"/>
    </source>
</evidence>